<evidence type="ECO:0000313" key="5">
    <source>
        <dbReference type="EMBL" id="MCX2718115.1"/>
    </source>
</evidence>
<evidence type="ECO:0008006" key="7">
    <source>
        <dbReference type="Google" id="ProtNLM"/>
    </source>
</evidence>
<keyword evidence="4" id="KW-0812">Transmembrane</keyword>
<dbReference type="SUPFAM" id="SSF48439">
    <property type="entry name" value="Protein prenylyltransferase"/>
    <property type="match status" value="1"/>
</dbReference>
<dbReference type="RefSeq" id="WP_266010112.1">
    <property type="nucleotide sequence ID" value="NZ_JAPFQP010000001.1"/>
</dbReference>
<keyword evidence="4" id="KW-1133">Transmembrane helix</keyword>
<dbReference type="SMART" id="SM00028">
    <property type="entry name" value="TPR"/>
    <property type="match status" value="4"/>
</dbReference>
<gene>
    <name evidence="5" type="ORF">OO016_00755</name>
</gene>
<feature type="transmembrane region" description="Helical" evidence="4">
    <location>
        <begin position="46"/>
        <end position="68"/>
    </location>
</feature>
<keyword evidence="4" id="KW-0472">Membrane</keyword>
<reference evidence="5" key="1">
    <citation type="submission" date="2022-11" db="EMBL/GenBank/DDBJ databases">
        <title>The characterization of three novel Bacteroidetes species and genomic analysis of their roles in tidal elemental geochemical cycles.</title>
        <authorList>
            <person name="Ma K.-J."/>
        </authorList>
    </citation>
    <scope>NUCLEOTIDE SEQUENCE</scope>
    <source>
        <strain evidence="5">M415</strain>
    </source>
</reference>
<dbReference type="PANTHER" id="PTHR44858">
    <property type="entry name" value="TETRATRICOPEPTIDE REPEAT PROTEIN 6"/>
    <property type="match status" value="1"/>
</dbReference>
<feature type="transmembrane region" description="Helical" evidence="4">
    <location>
        <begin position="20"/>
        <end position="40"/>
    </location>
</feature>
<dbReference type="NCBIfam" id="NF047558">
    <property type="entry name" value="TPR_END_plus"/>
    <property type="match status" value="1"/>
</dbReference>
<keyword evidence="1" id="KW-0677">Repeat</keyword>
<evidence type="ECO:0000313" key="6">
    <source>
        <dbReference type="Proteomes" id="UP001207116"/>
    </source>
</evidence>
<evidence type="ECO:0000256" key="1">
    <source>
        <dbReference type="ARBA" id="ARBA00022737"/>
    </source>
</evidence>
<organism evidence="5 6">
    <name type="scientific">Lentiprolixibacter aurantiacus</name>
    <dbReference type="NCBI Taxonomy" id="2993939"/>
    <lineage>
        <taxon>Bacteria</taxon>
        <taxon>Pseudomonadati</taxon>
        <taxon>Bacteroidota</taxon>
        <taxon>Flavobacteriia</taxon>
        <taxon>Flavobacteriales</taxon>
        <taxon>Flavobacteriaceae</taxon>
        <taxon>Lentiprolixibacter</taxon>
    </lineage>
</organism>
<sequence length="524" mass="60124">MNYKKFIGELKRRKVFRSAITYLLAAWVIAQVSDVVLPTFNVPPYFMKVLLFGLIIGFPVILVFSWVYEISPKGIRKTKNLPSEETDTKTSGPATLHAKKKLAVLPFQNISPGGDTDYFSDGLTEEIIVRLSGIKELDIASRRTSMQYRDSDLDIHSLGMDLNARYILHGTVRKNKDDIKISTELIDVEKDAELWAEIYSGKMTDVFAIQEKVAKKIVASLQLKLSPKEKKALNKRATLNSKAHDANLRAREFLLKYTRSYLLLAVDLFQEAIEQDPEYAAPYAGMSEACGLLYETHDRNPKWLEKAEESALKALIYDPASSEAYSALGLVYYNKKLLNEALIATQKAISFDTDNFFAYWIRGRLYRIMDRDHEAIADYNKVLELYSDFHSAYGDLQMSYEKLQDKENLQKTIERAASFYPSYLKRNPDDARAHQFYAFTLQRLGRVAEARDEMYRGIEQNPDDPIIVYNAACFYALIGDYKASIENLRRAIDNGFGNYEYIRHDPDLYCLKNEPDFIALIQDK</sequence>
<keyword evidence="6" id="KW-1185">Reference proteome</keyword>
<dbReference type="Pfam" id="PF13181">
    <property type="entry name" value="TPR_8"/>
    <property type="match status" value="2"/>
</dbReference>
<name>A0AAE3MI60_9FLAO</name>
<keyword evidence="2 3" id="KW-0802">TPR repeat</keyword>
<evidence type="ECO:0000256" key="2">
    <source>
        <dbReference type="ARBA" id="ARBA00022803"/>
    </source>
</evidence>
<dbReference type="InterPro" id="IPR050498">
    <property type="entry name" value="Ycf3"/>
</dbReference>
<dbReference type="AlphaFoldDB" id="A0AAE3MI60"/>
<comment type="caution">
    <text evidence="5">The sequence shown here is derived from an EMBL/GenBank/DDBJ whole genome shotgun (WGS) entry which is preliminary data.</text>
</comment>
<proteinExistence type="predicted"/>
<evidence type="ECO:0000256" key="3">
    <source>
        <dbReference type="PROSITE-ProRule" id="PRU00339"/>
    </source>
</evidence>
<protein>
    <recommendedName>
        <fullName evidence="7">Tetratricopeptide repeat protein</fullName>
    </recommendedName>
</protein>
<dbReference type="EMBL" id="JAPFQP010000001">
    <property type="protein sequence ID" value="MCX2718115.1"/>
    <property type="molecule type" value="Genomic_DNA"/>
</dbReference>
<dbReference type="InterPro" id="IPR019734">
    <property type="entry name" value="TPR_rpt"/>
</dbReference>
<accession>A0AAE3MI60</accession>
<dbReference type="InterPro" id="IPR011990">
    <property type="entry name" value="TPR-like_helical_dom_sf"/>
</dbReference>
<dbReference type="PANTHER" id="PTHR44858:SF1">
    <property type="entry name" value="UDP-N-ACETYLGLUCOSAMINE--PEPTIDE N-ACETYLGLUCOSAMINYLTRANSFERASE SPINDLY-RELATED"/>
    <property type="match status" value="1"/>
</dbReference>
<dbReference type="Proteomes" id="UP001207116">
    <property type="component" value="Unassembled WGS sequence"/>
</dbReference>
<dbReference type="Gene3D" id="3.40.50.10070">
    <property type="entry name" value="TolB, N-terminal domain"/>
    <property type="match status" value="1"/>
</dbReference>
<dbReference type="Gene3D" id="1.25.40.10">
    <property type="entry name" value="Tetratricopeptide repeat domain"/>
    <property type="match status" value="2"/>
</dbReference>
<evidence type="ECO:0000256" key="4">
    <source>
        <dbReference type="SAM" id="Phobius"/>
    </source>
</evidence>
<feature type="repeat" description="TPR" evidence="3">
    <location>
        <begin position="322"/>
        <end position="355"/>
    </location>
</feature>
<dbReference type="PROSITE" id="PS50005">
    <property type="entry name" value="TPR"/>
    <property type="match status" value="1"/>
</dbReference>